<evidence type="ECO:0000259" key="1">
    <source>
        <dbReference type="Pfam" id="PF25149"/>
    </source>
</evidence>
<gene>
    <name evidence="2" type="ORF">Tci_871264</name>
</gene>
<feature type="domain" description="DUF7825" evidence="1">
    <location>
        <begin position="61"/>
        <end position="226"/>
    </location>
</feature>
<proteinExistence type="predicted"/>
<evidence type="ECO:0000313" key="2">
    <source>
        <dbReference type="EMBL" id="GFC99294.1"/>
    </source>
</evidence>
<sequence length="226" mass="24225">ASAAVTETLPADTAAPPTLAAVLPWLWAVAARTRHPAGEFAALAYLAPPDCANVVRPYPIGWEIVAKSLTRKITWKPGVSEETEYWLELQAQPLGPVAAPPTPVALYSLYPAAPVSEQYRWHALSTLATTYDYLFALLPQYPAPLHWRALTLATMHNAGESGPRDILSRALRELLAPGPAFDEPATLLLAVGLTYQQPGVRALALEVLLVAIDHGRLVSAALATAL</sequence>
<accession>A0A699SN68</accession>
<feature type="non-terminal residue" evidence="2">
    <location>
        <position position="1"/>
    </location>
</feature>
<dbReference type="Pfam" id="PF25149">
    <property type="entry name" value="DUF7825"/>
    <property type="match status" value="1"/>
</dbReference>
<dbReference type="InterPro" id="IPR056727">
    <property type="entry name" value="DUF7825"/>
</dbReference>
<dbReference type="AlphaFoldDB" id="A0A699SN68"/>
<dbReference type="EMBL" id="BKCJ011177509">
    <property type="protein sequence ID" value="GFC99294.1"/>
    <property type="molecule type" value="Genomic_DNA"/>
</dbReference>
<reference evidence="2" key="1">
    <citation type="journal article" date="2019" name="Sci. Rep.">
        <title>Draft genome of Tanacetum cinerariifolium, the natural source of mosquito coil.</title>
        <authorList>
            <person name="Yamashiro T."/>
            <person name="Shiraishi A."/>
            <person name="Satake H."/>
            <person name="Nakayama K."/>
        </authorList>
    </citation>
    <scope>NUCLEOTIDE SEQUENCE</scope>
</reference>
<comment type="caution">
    <text evidence="2">The sequence shown here is derived from an EMBL/GenBank/DDBJ whole genome shotgun (WGS) entry which is preliminary data.</text>
</comment>
<feature type="non-terminal residue" evidence="2">
    <location>
        <position position="226"/>
    </location>
</feature>
<protein>
    <recommendedName>
        <fullName evidence="1">DUF7825 domain-containing protein</fullName>
    </recommendedName>
</protein>
<organism evidence="2">
    <name type="scientific">Tanacetum cinerariifolium</name>
    <name type="common">Dalmatian daisy</name>
    <name type="synonym">Chrysanthemum cinerariifolium</name>
    <dbReference type="NCBI Taxonomy" id="118510"/>
    <lineage>
        <taxon>Eukaryota</taxon>
        <taxon>Viridiplantae</taxon>
        <taxon>Streptophyta</taxon>
        <taxon>Embryophyta</taxon>
        <taxon>Tracheophyta</taxon>
        <taxon>Spermatophyta</taxon>
        <taxon>Magnoliopsida</taxon>
        <taxon>eudicotyledons</taxon>
        <taxon>Gunneridae</taxon>
        <taxon>Pentapetalae</taxon>
        <taxon>asterids</taxon>
        <taxon>campanulids</taxon>
        <taxon>Asterales</taxon>
        <taxon>Asteraceae</taxon>
        <taxon>Asteroideae</taxon>
        <taxon>Anthemideae</taxon>
        <taxon>Anthemidinae</taxon>
        <taxon>Tanacetum</taxon>
    </lineage>
</organism>
<name>A0A699SN68_TANCI</name>